<evidence type="ECO:0000256" key="3">
    <source>
        <dbReference type="ARBA" id="ARBA00022475"/>
    </source>
</evidence>
<dbReference type="GO" id="GO:0005886">
    <property type="term" value="C:plasma membrane"/>
    <property type="evidence" value="ECO:0007669"/>
    <property type="project" value="UniProtKB-SubCell"/>
</dbReference>
<keyword evidence="4 7" id="KW-0812">Transmembrane</keyword>
<evidence type="ECO:0000256" key="6">
    <source>
        <dbReference type="ARBA" id="ARBA00023136"/>
    </source>
</evidence>
<dbReference type="InterPro" id="IPR005134">
    <property type="entry name" value="UPF0114"/>
</dbReference>
<keyword evidence="5 7" id="KW-1133">Transmembrane helix</keyword>
<evidence type="ECO:0000313" key="9">
    <source>
        <dbReference type="Proteomes" id="UP000410492"/>
    </source>
</evidence>
<reference evidence="8 9" key="1">
    <citation type="submission" date="2019-01" db="EMBL/GenBank/DDBJ databases">
        <authorList>
            <person name="Sayadi A."/>
        </authorList>
    </citation>
    <scope>NUCLEOTIDE SEQUENCE [LARGE SCALE GENOMIC DNA]</scope>
</reference>
<dbReference type="InterPro" id="IPR020761">
    <property type="entry name" value="UPF0114_bac"/>
</dbReference>
<dbReference type="Proteomes" id="UP000410492">
    <property type="component" value="Unassembled WGS sequence"/>
</dbReference>
<feature type="transmembrane region" description="Helical" evidence="7">
    <location>
        <begin position="53"/>
        <end position="75"/>
    </location>
</feature>
<dbReference type="AlphaFoldDB" id="A0A653DWC8"/>
<name>A0A653DWC8_CALMS</name>
<dbReference type="PANTHER" id="PTHR38596:SF1">
    <property type="entry name" value="UPF0114 PROTEIN YQHA"/>
    <property type="match status" value="1"/>
</dbReference>
<protein>
    <submittedName>
        <fullName evidence="8">Uncharacterized protein</fullName>
    </submittedName>
</protein>
<comment type="similarity">
    <text evidence="2">Belongs to the UPF0114 family.</text>
</comment>
<feature type="transmembrane region" description="Helical" evidence="7">
    <location>
        <begin position="137"/>
        <end position="156"/>
    </location>
</feature>
<dbReference type="NCBIfam" id="TIGR00645">
    <property type="entry name" value="HI0507"/>
    <property type="match status" value="1"/>
</dbReference>
<evidence type="ECO:0000313" key="8">
    <source>
        <dbReference type="EMBL" id="VEN64060.1"/>
    </source>
</evidence>
<keyword evidence="6 7" id="KW-0472">Membrane</keyword>
<organism evidence="8 9">
    <name type="scientific">Callosobruchus maculatus</name>
    <name type="common">Southern cowpea weevil</name>
    <name type="synonym">Pulse bruchid</name>
    <dbReference type="NCBI Taxonomy" id="64391"/>
    <lineage>
        <taxon>Eukaryota</taxon>
        <taxon>Metazoa</taxon>
        <taxon>Ecdysozoa</taxon>
        <taxon>Arthropoda</taxon>
        <taxon>Hexapoda</taxon>
        <taxon>Insecta</taxon>
        <taxon>Pterygota</taxon>
        <taxon>Neoptera</taxon>
        <taxon>Endopterygota</taxon>
        <taxon>Coleoptera</taxon>
        <taxon>Polyphaga</taxon>
        <taxon>Cucujiformia</taxon>
        <taxon>Chrysomeloidea</taxon>
        <taxon>Chrysomelidae</taxon>
        <taxon>Bruchinae</taxon>
        <taxon>Bruchini</taxon>
        <taxon>Callosobruchus</taxon>
    </lineage>
</organism>
<evidence type="ECO:0000256" key="2">
    <source>
        <dbReference type="ARBA" id="ARBA00005774"/>
    </source>
</evidence>
<comment type="subcellular location">
    <subcellularLocation>
        <location evidence="1">Cell membrane</location>
        <topology evidence="1">Multi-pass membrane protein</topology>
    </subcellularLocation>
</comment>
<accession>A0A653DWC8</accession>
<keyword evidence="9" id="KW-1185">Reference proteome</keyword>
<dbReference type="EMBL" id="CAACVG010015090">
    <property type="protein sequence ID" value="VEN64060.1"/>
    <property type="molecule type" value="Genomic_DNA"/>
</dbReference>
<keyword evidence="3" id="KW-1003">Cell membrane</keyword>
<evidence type="ECO:0000256" key="4">
    <source>
        <dbReference type="ARBA" id="ARBA00022692"/>
    </source>
</evidence>
<feature type="transmembrane region" description="Helical" evidence="7">
    <location>
        <begin position="12"/>
        <end position="33"/>
    </location>
</feature>
<dbReference type="Pfam" id="PF03350">
    <property type="entry name" value="UPF0114"/>
    <property type="match status" value="1"/>
</dbReference>
<evidence type="ECO:0000256" key="7">
    <source>
        <dbReference type="SAM" id="Phobius"/>
    </source>
</evidence>
<evidence type="ECO:0000256" key="5">
    <source>
        <dbReference type="ARBA" id="ARBA00022989"/>
    </source>
</evidence>
<gene>
    <name evidence="8" type="ORF">CALMAC_LOCUS20703</name>
</gene>
<evidence type="ECO:0000256" key="1">
    <source>
        <dbReference type="ARBA" id="ARBA00004651"/>
    </source>
</evidence>
<dbReference type="PANTHER" id="PTHR38596">
    <property type="entry name" value="UPF0114 PROTEIN YQHA"/>
    <property type="match status" value="1"/>
</dbReference>
<dbReference type="OrthoDB" id="10266388at2759"/>
<dbReference type="HAMAP" id="MF_00143">
    <property type="entry name" value="UPF0114"/>
    <property type="match status" value="1"/>
</dbReference>
<proteinExistence type="inferred from homology"/>
<feature type="transmembrane region" description="Helical" evidence="7">
    <location>
        <begin position="109"/>
        <end position="125"/>
    </location>
</feature>
<sequence>MGNLFTRILFGARWIMAPVYLGLSASLIVLAYKFFVELYEIVSNVAHYNNEEIILSLLSLIDFVLIGGLLVMVIFSGYENFVSRLNVKGADNELSWIGKMDVESLKNKVFFSVVSISTIHLLGVFMESKNIPNDKIIMYMGLQLCFVITALLMQVLEKLSKK</sequence>